<comment type="caution">
    <text evidence="6">The sequence shown here is derived from an EMBL/GenBank/DDBJ whole genome shotgun (WGS) entry which is preliminary data.</text>
</comment>
<dbReference type="EMBL" id="CASHTH010003074">
    <property type="protein sequence ID" value="CAI8039993.1"/>
    <property type="molecule type" value="Genomic_DNA"/>
</dbReference>
<keyword evidence="3" id="KW-0378">Hydrolase</keyword>
<dbReference type="GO" id="GO:0004197">
    <property type="term" value="F:cysteine-type endopeptidase activity"/>
    <property type="evidence" value="ECO:0007669"/>
    <property type="project" value="InterPro"/>
</dbReference>
<sequence>SLAPSLTSQSEKEHLLLCVVGKNREPLFVKSLIEGQAFLARFSSMLAESDDSMKLSEKRKWWSIRRKLNRQMKDFVSELETEWLGNHAEIFGPPPPTPGGTTGYHLLCVGRLVQHLPWEAMPVLQDQSVGRVPSLSFAVAHQLLQEAQKRWELDPRLGYYVLNPRGDLPDTEKRFHGWFQKELRWTGVVGHAPSSAQFSEALQNHDVFVYCGHGTGREFLSTDHFQLLSCQATTLLMGCGSGRLVVGGACDPAGMALNYLLAGCPSLVAILWDVTDGDIDRLSKSLLEQWLEEGERGEEEEEEEGERLPLSLALARARSVCKLEGLNGYAAILYGNPSIAVT</sequence>
<accession>A0AA35T2X5</accession>
<comment type="catalytic activity">
    <reaction evidence="1">
        <text>All bonds known to be hydrolyzed by this endopeptidase have arginine in P1 and an acidic residue in P4. P6 is often occupied by an acidic residue or by a hydroxy-amino-acid residue, the phosphorylation of which enhances cleavage.</text>
        <dbReference type="EC" id="3.4.22.49"/>
    </reaction>
</comment>
<evidence type="ECO:0000256" key="3">
    <source>
        <dbReference type="ARBA" id="ARBA00022801"/>
    </source>
</evidence>
<dbReference type="EC" id="3.4.22.49" evidence="2"/>
<dbReference type="PROSITE" id="PS51700">
    <property type="entry name" value="SEPARIN"/>
    <property type="match status" value="1"/>
</dbReference>
<reference evidence="6" key="1">
    <citation type="submission" date="2023-03" db="EMBL/GenBank/DDBJ databases">
        <authorList>
            <person name="Steffen K."/>
            <person name="Cardenas P."/>
        </authorList>
    </citation>
    <scope>NUCLEOTIDE SEQUENCE</scope>
</reference>
<dbReference type="GO" id="GO:0006508">
    <property type="term" value="P:proteolysis"/>
    <property type="evidence" value="ECO:0007669"/>
    <property type="project" value="InterPro"/>
</dbReference>
<feature type="domain" description="Peptidase C50" evidence="5">
    <location>
        <begin position="155"/>
        <end position="250"/>
    </location>
</feature>
<name>A0AA35T2X5_GEOBA</name>
<dbReference type="GO" id="GO:0005737">
    <property type="term" value="C:cytoplasm"/>
    <property type="evidence" value="ECO:0007669"/>
    <property type="project" value="TreeGrafter"/>
</dbReference>
<feature type="non-terminal residue" evidence="6">
    <location>
        <position position="342"/>
    </location>
</feature>
<evidence type="ECO:0000313" key="7">
    <source>
        <dbReference type="Proteomes" id="UP001174909"/>
    </source>
</evidence>
<dbReference type="PANTHER" id="PTHR12792:SF0">
    <property type="entry name" value="SEPARIN"/>
    <property type="match status" value="1"/>
</dbReference>
<gene>
    <name evidence="6" type="ORF">GBAR_LOCUS22305</name>
</gene>
<evidence type="ECO:0000256" key="2">
    <source>
        <dbReference type="ARBA" id="ARBA00012489"/>
    </source>
</evidence>
<dbReference type="GO" id="GO:0051307">
    <property type="term" value="P:meiotic chromosome separation"/>
    <property type="evidence" value="ECO:0007669"/>
    <property type="project" value="TreeGrafter"/>
</dbReference>
<dbReference type="Pfam" id="PF03568">
    <property type="entry name" value="Separin_C"/>
    <property type="match status" value="2"/>
</dbReference>
<evidence type="ECO:0000313" key="6">
    <source>
        <dbReference type="EMBL" id="CAI8039993.1"/>
    </source>
</evidence>
<proteinExistence type="predicted"/>
<keyword evidence="7" id="KW-1185">Reference proteome</keyword>
<protein>
    <recommendedName>
        <fullName evidence="2">separase</fullName>
        <ecNumber evidence="2">3.4.22.49</ecNumber>
    </recommendedName>
</protein>
<dbReference type="GO" id="GO:0005813">
    <property type="term" value="C:centrosome"/>
    <property type="evidence" value="ECO:0007669"/>
    <property type="project" value="TreeGrafter"/>
</dbReference>
<keyword evidence="4" id="KW-0159">Chromosome partition</keyword>
<dbReference type="Proteomes" id="UP001174909">
    <property type="component" value="Unassembled WGS sequence"/>
</dbReference>
<evidence type="ECO:0000259" key="5">
    <source>
        <dbReference type="PROSITE" id="PS51700"/>
    </source>
</evidence>
<dbReference type="PANTHER" id="PTHR12792">
    <property type="entry name" value="EXTRA SPINDLE POLES 1-RELATED"/>
    <property type="match status" value="1"/>
</dbReference>
<evidence type="ECO:0000256" key="4">
    <source>
        <dbReference type="ARBA" id="ARBA00022829"/>
    </source>
</evidence>
<organism evidence="6 7">
    <name type="scientific">Geodia barretti</name>
    <name type="common">Barrett's horny sponge</name>
    <dbReference type="NCBI Taxonomy" id="519541"/>
    <lineage>
        <taxon>Eukaryota</taxon>
        <taxon>Metazoa</taxon>
        <taxon>Porifera</taxon>
        <taxon>Demospongiae</taxon>
        <taxon>Heteroscleromorpha</taxon>
        <taxon>Tetractinellida</taxon>
        <taxon>Astrophorina</taxon>
        <taxon>Geodiidae</taxon>
        <taxon>Geodia</taxon>
    </lineage>
</organism>
<dbReference type="GO" id="GO:0005634">
    <property type="term" value="C:nucleus"/>
    <property type="evidence" value="ECO:0007669"/>
    <property type="project" value="InterPro"/>
</dbReference>
<dbReference type="AlphaFoldDB" id="A0AA35T2X5"/>
<dbReference type="InterPro" id="IPR030397">
    <property type="entry name" value="SEPARIN_core_dom"/>
</dbReference>
<evidence type="ECO:0000256" key="1">
    <source>
        <dbReference type="ARBA" id="ARBA00000451"/>
    </source>
</evidence>
<dbReference type="GO" id="GO:0072686">
    <property type="term" value="C:mitotic spindle"/>
    <property type="evidence" value="ECO:0007669"/>
    <property type="project" value="TreeGrafter"/>
</dbReference>
<dbReference type="InterPro" id="IPR005314">
    <property type="entry name" value="Peptidase_C50"/>
</dbReference>